<evidence type="ECO:0000256" key="1">
    <source>
        <dbReference type="ARBA" id="ARBA00022553"/>
    </source>
</evidence>
<dbReference type="PANTHER" id="PTHR44591">
    <property type="entry name" value="STRESS RESPONSE REGULATOR PROTEIN 1"/>
    <property type="match status" value="1"/>
</dbReference>
<dbReference type="Proteomes" id="UP000280296">
    <property type="component" value="Unassembled WGS sequence"/>
</dbReference>
<proteinExistence type="predicted"/>
<dbReference type="SUPFAM" id="SSF52172">
    <property type="entry name" value="CheY-like"/>
    <property type="match status" value="1"/>
</dbReference>
<name>A0A432MGC9_9BACT</name>
<dbReference type="PANTHER" id="PTHR44591:SF3">
    <property type="entry name" value="RESPONSE REGULATORY DOMAIN-CONTAINING PROTEIN"/>
    <property type="match status" value="1"/>
</dbReference>
<dbReference type="PROSITE" id="PS50110">
    <property type="entry name" value="RESPONSE_REGULATORY"/>
    <property type="match status" value="1"/>
</dbReference>
<accession>A0A432MGC9</accession>
<dbReference type="InterPro" id="IPR050595">
    <property type="entry name" value="Bact_response_regulator"/>
</dbReference>
<sequence length="161" mass="16792">MAPSEPISIVLADDDDDLRRVTAAALRAAGMIVREASDGEHALEQVRRHRPSALVLDLWMPRLDGLQVLDALRFDPAAGRLAVIVLTGDAEADGRLLALAAGAACVVLKGGAIAELISAIRSRAEQALGPPFGLDPDDDRPTAETPGPVGSHLPPGASFPR</sequence>
<reference evidence="5 6" key="1">
    <citation type="submission" date="2018-12" db="EMBL/GenBank/DDBJ databases">
        <authorList>
            <person name="Toschakov S.V."/>
        </authorList>
    </citation>
    <scope>NUCLEOTIDE SEQUENCE [LARGE SCALE GENOMIC DNA]</scope>
    <source>
        <strain evidence="5 6">GM2012</strain>
    </source>
</reference>
<dbReference type="Gene3D" id="3.40.50.2300">
    <property type="match status" value="1"/>
</dbReference>
<feature type="modified residue" description="4-aspartylphosphate" evidence="2">
    <location>
        <position position="57"/>
    </location>
</feature>
<organism evidence="5 6">
    <name type="scientific">Tautonia sociabilis</name>
    <dbReference type="NCBI Taxonomy" id="2080755"/>
    <lineage>
        <taxon>Bacteria</taxon>
        <taxon>Pseudomonadati</taxon>
        <taxon>Planctomycetota</taxon>
        <taxon>Planctomycetia</taxon>
        <taxon>Isosphaerales</taxon>
        <taxon>Isosphaeraceae</taxon>
        <taxon>Tautonia</taxon>
    </lineage>
</organism>
<keyword evidence="1 2" id="KW-0597">Phosphoprotein</keyword>
<dbReference type="AlphaFoldDB" id="A0A432MGC9"/>
<feature type="region of interest" description="Disordered" evidence="3">
    <location>
        <begin position="128"/>
        <end position="161"/>
    </location>
</feature>
<dbReference type="EMBL" id="RYZH01000039">
    <property type="protein sequence ID" value="RUL85532.1"/>
    <property type="molecule type" value="Genomic_DNA"/>
</dbReference>
<feature type="domain" description="Response regulatory" evidence="4">
    <location>
        <begin position="8"/>
        <end position="124"/>
    </location>
</feature>
<gene>
    <name evidence="5" type="ORF">TsocGM_18305</name>
</gene>
<reference evidence="5 6" key="2">
    <citation type="submission" date="2019-01" db="EMBL/GenBank/DDBJ databases">
        <title>Tautonia sociabilis, a novel thermotolerant planctomycete of Isosphaeraceae family, isolated from a 4000 m deep subterranean habitat.</title>
        <authorList>
            <person name="Kovaleva O.L."/>
            <person name="Elcheninov A.G."/>
            <person name="Van Heerden E."/>
            <person name="Toshchakov S.V."/>
            <person name="Novikov A."/>
            <person name="Bonch-Osmolovskaya E.A."/>
            <person name="Kublanov I.V."/>
        </authorList>
    </citation>
    <scope>NUCLEOTIDE SEQUENCE [LARGE SCALE GENOMIC DNA]</scope>
    <source>
        <strain evidence="5 6">GM2012</strain>
    </source>
</reference>
<dbReference type="RefSeq" id="WP_126726909.1">
    <property type="nucleotide sequence ID" value="NZ_RYZH01000039.1"/>
</dbReference>
<protein>
    <submittedName>
        <fullName evidence="5">Response regulator</fullName>
    </submittedName>
</protein>
<evidence type="ECO:0000313" key="6">
    <source>
        <dbReference type="Proteomes" id="UP000280296"/>
    </source>
</evidence>
<dbReference type="Pfam" id="PF00072">
    <property type="entry name" value="Response_reg"/>
    <property type="match status" value="1"/>
</dbReference>
<dbReference type="InterPro" id="IPR001789">
    <property type="entry name" value="Sig_transdc_resp-reg_receiver"/>
</dbReference>
<evidence type="ECO:0000313" key="5">
    <source>
        <dbReference type="EMBL" id="RUL85532.1"/>
    </source>
</evidence>
<evidence type="ECO:0000256" key="3">
    <source>
        <dbReference type="SAM" id="MobiDB-lite"/>
    </source>
</evidence>
<comment type="caution">
    <text evidence="5">The sequence shown here is derived from an EMBL/GenBank/DDBJ whole genome shotgun (WGS) entry which is preliminary data.</text>
</comment>
<dbReference type="OrthoDB" id="9797769at2"/>
<keyword evidence="6" id="KW-1185">Reference proteome</keyword>
<evidence type="ECO:0000256" key="2">
    <source>
        <dbReference type="PROSITE-ProRule" id="PRU00169"/>
    </source>
</evidence>
<dbReference type="InterPro" id="IPR011006">
    <property type="entry name" value="CheY-like_superfamily"/>
</dbReference>
<evidence type="ECO:0000259" key="4">
    <source>
        <dbReference type="PROSITE" id="PS50110"/>
    </source>
</evidence>
<dbReference type="SMART" id="SM00448">
    <property type="entry name" value="REC"/>
    <property type="match status" value="1"/>
</dbReference>
<dbReference type="GO" id="GO:0000160">
    <property type="term" value="P:phosphorelay signal transduction system"/>
    <property type="evidence" value="ECO:0007669"/>
    <property type="project" value="InterPro"/>
</dbReference>